<dbReference type="Proteomes" id="UP001430953">
    <property type="component" value="Unassembled WGS sequence"/>
</dbReference>
<feature type="compositionally biased region" description="Pro residues" evidence="1">
    <location>
        <begin position="60"/>
        <end position="73"/>
    </location>
</feature>
<evidence type="ECO:0000313" key="3">
    <source>
        <dbReference type="Proteomes" id="UP001430953"/>
    </source>
</evidence>
<evidence type="ECO:0000256" key="1">
    <source>
        <dbReference type="SAM" id="MobiDB-lite"/>
    </source>
</evidence>
<keyword evidence="3" id="KW-1185">Reference proteome</keyword>
<accession>A0AAW2F9N0</accession>
<protein>
    <submittedName>
        <fullName evidence="2">Uncharacterized protein</fullName>
    </submittedName>
</protein>
<dbReference type="AlphaFoldDB" id="A0AAW2F9N0"/>
<evidence type="ECO:0000313" key="2">
    <source>
        <dbReference type="EMBL" id="KAL0110652.1"/>
    </source>
</evidence>
<feature type="region of interest" description="Disordered" evidence="1">
    <location>
        <begin position="34"/>
        <end position="74"/>
    </location>
</feature>
<organism evidence="2 3">
    <name type="scientific">Cardiocondyla obscurior</name>
    <dbReference type="NCBI Taxonomy" id="286306"/>
    <lineage>
        <taxon>Eukaryota</taxon>
        <taxon>Metazoa</taxon>
        <taxon>Ecdysozoa</taxon>
        <taxon>Arthropoda</taxon>
        <taxon>Hexapoda</taxon>
        <taxon>Insecta</taxon>
        <taxon>Pterygota</taxon>
        <taxon>Neoptera</taxon>
        <taxon>Endopterygota</taxon>
        <taxon>Hymenoptera</taxon>
        <taxon>Apocrita</taxon>
        <taxon>Aculeata</taxon>
        <taxon>Formicoidea</taxon>
        <taxon>Formicidae</taxon>
        <taxon>Myrmicinae</taxon>
        <taxon>Cardiocondyla</taxon>
    </lineage>
</organism>
<name>A0AAW2F9N0_9HYME</name>
<dbReference type="EMBL" id="JADYXP020000014">
    <property type="protein sequence ID" value="KAL0110652.1"/>
    <property type="molecule type" value="Genomic_DNA"/>
</dbReference>
<reference evidence="2 3" key="1">
    <citation type="submission" date="2023-03" db="EMBL/GenBank/DDBJ databases">
        <title>High recombination rates correlate with genetic variation in Cardiocondyla obscurior ants.</title>
        <authorList>
            <person name="Errbii M."/>
        </authorList>
    </citation>
    <scope>NUCLEOTIDE SEQUENCE [LARGE SCALE GENOMIC DNA]</scope>
    <source>
        <strain evidence="2">Alpha-2009</strain>
        <tissue evidence="2">Whole body</tissue>
    </source>
</reference>
<feature type="compositionally biased region" description="Pro residues" evidence="1">
    <location>
        <begin position="41"/>
        <end position="50"/>
    </location>
</feature>
<gene>
    <name evidence="2" type="ORF">PUN28_013917</name>
</gene>
<proteinExistence type="predicted"/>
<comment type="caution">
    <text evidence="2">The sequence shown here is derived from an EMBL/GenBank/DDBJ whole genome shotgun (WGS) entry which is preliminary data.</text>
</comment>
<sequence>MSKRRHRGCRSCRAGRWEKARRLIKEYKTPGVFDPSIFPVGPTPAPPGYKSPPQTITQLPTPPAVPPPRPPAQALPRITRIENITQRVQIVRPPPVLPIPQAPKTGTSVGTIVQRSSRQTNAKWDWFIKAPPEIQRKIKAKINVQD</sequence>